<gene>
    <name evidence="1" type="ORF">S12H4_62936</name>
</gene>
<sequence length="61" mass="6951">FLAELDTAFKHRDLRNECIVDEDNTIGLQIIEPQSKTRLSSLAHQVIAEEKLSALLAEEMR</sequence>
<dbReference type="EMBL" id="BARW01042489">
    <property type="protein sequence ID" value="GAJ22637.1"/>
    <property type="molecule type" value="Genomic_DNA"/>
</dbReference>
<accession>X1VQN8</accession>
<organism evidence="1">
    <name type="scientific">marine sediment metagenome</name>
    <dbReference type="NCBI Taxonomy" id="412755"/>
    <lineage>
        <taxon>unclassified sequences</taxon>
        <taxon>metagenomes</taxon>
        <taxon>ecological metagenomes</taxon>
    </lineage>
</organism>
<name>X1VQN8_9ZZZZ</name>
<comment type="caution">
    <text evidence="1">The sequence shown here is derived from an EMBL/GenBank/DDBJ whole genome shotgun (WGS) entry which is preliminary data.</text>
</comment>
<feature type="non-terminal residue" evidence="1">
    <location>
        <position position="61"/>
    </location>
</feature>
<proteinExistence type="predicted"/>
<reference evidence="1" key="1">
    <citation type="journal article" date="2014" name="Front. Microbiol.">
        <title>High frequency of phylogenetically diverse reductive dehalogenase-homologous genes in deep subseafloor sedimentary metagenomes.</title>
        <authorList>
            <person name="Kawai M."/>
            <person name="Futagami T."/>
            <person name="Toyoda A."/>
            <person name="Takaki Y."/>
            <person name="Nishi S."/>
            <person name="Hori S."/>
            <person name="Arai W."/>
            <person name="Tsubouchi T."/>
            <person name="Morono Y."/>
            <person name="Uchiyama I."/>
            <person name="Ito T."/>
            <person name="Fujiyama A."/>
            <person name="Inagaki F."/>
            <person name="Takami H."/>
        </authorList>
    </citation>
    <scope>NUCLEOTIDE SEQUENCE</scope>
    <source>
        <strain evidence="1">Expedition CK06-06</strain>
    </source>
</reference>
<evidence type="ECO:0000313" key="1">
    <source>
        <dbReference type="EMBL" id="GAJ22637.1"/>
    </source>
</evidence>
<feature type="non-terminal residue" evidence="1">
    <location>
        <position position="1"/>
    </location>
</feature>
<dbReference type="AlphaFoldDB" id="X1VQN8"/>
<protein>
    <submittedName>
        <fullName evidence="1">Uncharacterized protein</fullName>
    </submittedName>
</protein>